<evidence type="ECO:0000313" key="2">
    <source>
        <dbReference type="Proteomes" id="UP000028073"/>
    </source>
</evidence>
<sequence>MRSRSVLLAIIPWLIPVTSECFELSLPEIRIAVLMPLLEKGGLERSLKTEQLNGSQQFFRDPVMLMPIGAQSQEQLDSLQKRCPKLVAFIRNHQWVANRQEGIERLIGLLLVNHSMASLLERMIVKNELEDDAQANLLVMLGANPQVLDMLESFPELQVYQWLLQLPAHPGWIAELTPLYDKPFDFQRLLNRYHRLCCA</sequence>
<proteinExistence type="predicted"/>
<dbReference type="EMBL" id="JOKH01000001">
    <property type="protein sequence ID" value="KEQ18728.1"/>
    <property type="molecule type" value="Genomic_DNA"/>
</dbReference>
<reference evidence="1 2" key="1">
    <citation type="submission" date="2014-06" db="EMBL/GenBank/DDBJ databases">
        <title>Whole Genome Sequences of Three Symbiotic Endozoicomonas Bacteria.</title>
        <authorList>
            <person name="Neave M.J."/>
            <person name="Apprill A."/>
            <person name="Voolstra C.R."/>
        </authorList>
    </citation>
    <scope>NUCLEOTIDE SEQUENCE [LARGE SCALE GENOMIC DNA]</scope>
    <source>
        <strain evidence="1 2">DSM 25634</strain>
    </source>
</reference>
<gene>
    <name evidence="1" type="ORF">GZ78_01070</name>
</gene>
<organism evidence="1 2">
    <name type="scientific">Endozoicomonas numazuensis</name>
    <dbReference type="NCBI Taxonomy" id="1137799"/>
    <lineage>
        <taxon>Bacteria</taxon>
        <taxon>Pseudomonadati</taxon>
        <taxon>Pseudomonadota</taxon>
        <taxon>Gammaproteobacteria</taxon>
        <taxon>Oceanospirillales</taxon>
        <taxon>Endozoicomonadaceae</taxon>
        <taxon>Endozoicomonas</taxon>
    </lineage>
</organism>
<accession>A0A081NJV5</accession>
<comment type="caution">
    <text evidence="1">The sequence shown here is derived from an EMBL/GenBank/DDBJ whole genome shotgun (WGS) entry which is preliminary data.</text>
</comment>
<name>A0A081NJV5_9GAMM</name>
<dbReference type="AlphaFoldDB" id="A0A081NJV5"/>
<keyword evidence="2" id="KW-1185">Reference proteome</keyword>
<protein>
    <submittedName>
        <fullName evidence="1">Uncharacterized protein</fullName>
    </submittedName>
</protein>
<dbReference type="Proteomes" id="UP000028073">
    <property type="component" value="Unassembled WGS sequence"/>
</dbReference>
<dbReference type="RefSeq" id="WP_034832040.1">
    <property type="nucleotide sequence ID" value="NZ_JOKH01000001.1"/>
</dbReference>
<evidence type="ECO:0000313" key="1">
    <source>
        <dbReference type="EMBL" id="KEQ18728.1"/>
    </source>
</evidence>